<dbReference type="EMBL" id="OIVN01006436">
    <property type="protein sequence ID" value="SPD33086.1"/>
    <property type="molecule type" value="Genomic_DNA"/>
</dbReference>
<accession>A0A2N9J6P3</accession>
<reference evidence="2" key="1">
    <citation type="submission" date="2018-02" db="EMBL/GenBank/DDBJ databases">
        <authorList>
            <person name="Cohen D.B."/>
            <person name="Kent A.D."/>
        </authorList>
    </citation>
    <scope>NUCLEOTIDE SEQUENCE</scope>
</reference>
<proteinExistence type="predicted"/>
<gene>
    <name evidence="2" type="ORF">FSB_LOCUS60968</name>
</gene>
<name>A0A2N9J6P3_FAGSY</name>
<organism evidence="2">
    <name type="scientific">Fagus sylvatica</name>
    <name type="common">Beechnut</name>
    <dbReference type="NCBI Taxonomy" id="28930"/>
    <lineage>
        <taxon>Eukaryota</taxon>
        <taxon>Viridiplantae</taxon>
        <taxon>Streptophyta</taxon>
        <taxon>Embryophyta</taxon>
        <taxon>Tracheophyta</taxon>
        <taxon>Spermatophyta</taxon>
        <taxon>Magnoliopsida</taxon>
        <taxon>eudicotyledons</taxon>
        <taxon>Gunneridae</taxon>
        <taxon>Pentapetalae</taxon>
        <taxon>rosids</taxon>
        <taxon>fabids</taxon>
        <taxon>Fagales</taxon>
        <taxon>Fagaceae</taxon>
        <taxon>Fagus</taxon>
    </lineage>
</organism>
<evidence type="ECO:0000256" key="1">
    <source>
        <dbReference type="SAM" id="MobiDB-lite"/>
    </source>
</evidence>
<evidence type="ECO:0000313" key="2">
    <source>
        <dbReference type="EMBL" id="SPD33086.1"/>
    </source>
</evidence>
<feature type="region of interest" description="Disordered" evidence="1">
    <location>
        <begin position="1"/>
        <end position="20"/>
    </location>
</feature>
<protein>
    <submittedName>
        <fullName evidence="2">Uncharacterized protein</fullName>
    </submittedName>
</protein>
<sequence length="216" mass="22186">MSKISSALSTSKDPSNLNALSDSSNRSMKVMLSNFFLSSKLRPLMAILTYSASGKVVRHRVPILLNLMMNCSMDSSGFCFNRAKSTPSKVAIPPYLSFRDKVSYKDLFCALLGGSTLGCSNRGSSTLGGSILGCLNLGGSTLGGSILGCLNRGGSTLGGSTPSGSATVYSTQGCSILGVSIMGILGLVLLGLSSEPITGLIGYPIGISTFVATTSI</sequence>
<dbReference type="AlphaFoldDB" id="A0A2N9J6P3"/>